<dbReference type="Gene3D" id="3.40.390.10">
    <property type="entry name" value="Collagenase (Catalytic Domain)"/>
    <property type="match status" value="1"/>
</dbReference>
<proteinExistence type="predicted"/>
<evidence type="ECO:0000256" key="1">
    <source>
        <dbReference type="SAM" id="MobiDB-lite"/>
    </source>
</evidence>
<reference evidence="3 4" key="1">
    <citation type="submission" date="2018-05" db="EMBL/GenBank/DDBJ databases">
        <title>A metagenomic window into the 2 km-deep terrestrial subsurface aquifer revealed taxonomically and functionally diverse microbial community comprising novel uncultured bacterial lineages.</title>
        <authorList>
            <person name="Kadnikov V.V."/>
            <person name="Mardanov A.V."/>
            <person name="Beletsky A.V."/>
            <person name="Banks D."/>
            <person name="Pimenov N.V."/>
            <person name="Frank Y.A."/>
            <person name="Karnachuk O.V."/>
            <person name="Ravin N.V."/>
        </authorList>
    </citation>
    <scope>NUCLEOTIDE SEQUENCE [LARGE SCALE GENOMIC DNA]</scope>
    <source>
        <strain evidence="3">BY5</strain>
    </source>
</reference>
<feature type="compositionally biased region" description="Low complexity" evidence="1">
    <location>
        <begin position="77"/>
        <end position="90"/>
    </location>
</feature>
<evidence type="ECO:0008006" key="5">
    <source>
        <dbReference type="Google" id="ProtNLM"/>
    </source>
</evidence>
<accession>A0A367ZNB1</accession>
<dbReference type="EMBL" id="QOQW01000018">
    <property type="protein sequence ID" value="RCK78862.1"/>
    <property type="molecule type" value="Genomic_DNA"/>
</dbReference>
<gene>
    <name evidence="3" type="ORF">OZSIB_1012</name>
</gene>
<sequence>MSRYRLLTSLLVLAMMVLSGPAALRAEEDIIPSDQEVVGEDDGGGAVTGTDTGSDATSDTFPTDDQDTSEVSETDPTDPGSDSSAGSPPDVGRIIDTIRNVFSKVWNFISQLLNLFGINIGTIGGPGITSGPGSTGGTSTGRTPGSTSDGTSTGSTGDGSAEGLAGEIRSQFGITLRNGPNEDIGAGFSCSAGQWSASELRLMRDVLARLPAGFRRCTTVIQSNGRIQGPQFECAGLYDPATGLMRISKTCLADGSFRGTLVHEMTHAFQRSNPTIEQQWTRLFWAGNRPRTSSISDYGNTNPAEDMAECVRVYFEDSATLRAQDPARYNFIKQFIMSGQEY</sequence>
<dbReference type="InterPro" id="IPR024079">
    <property type="entry name" value="MetalloPept_cat_dom_sf"/>
</dbReference>
<dbReference type="AlphaFoldDB" id="A0A367ZNB1"/>
<feature type="compositionally biased region" description="Gly residues" evidence="1">
    <location>
        <begin position="129"/>
        <end position="139"/>
    </location>
</feature>
<feature type="region of interest" description="Disordered" evidence="1">
    <location>
        <begin position="129"/>
        <end position="163"/>
    </location>
</feature>
<evidence type="ECO:0000256" key="2">
    <source>
        <dbReference type="SAM" id="SignalP"/>
    </source>
</evidence>
<feature type="signal peptide" evidence="2">
    <location>
        <begin position="1"/>
        <end position="25"/>
    </location>
</feature>
<name>A0A367ZNB1_9BACT</name>
<feature type="chain" id="PRO_5017074424" description="Lysine-specific metallo-endopeptidase domain-containing protein" evidence="2">
    <location>
        <begin position="26"/>
        <end position="342"/>
    </location>
</feature>
<evidence type="ECO:0000313" key="3">
    <source>
        <dbReference type="EMBL" id="RCK78862.1"/>
    </source>
</evidence>
<dbReference type="GO" id="GO:0008237">
    <property type="term" value="F:metallopeptidase activity"/>
    <property type="evidence" value="ECO:0007669"/>
    <property type="project" value="InterPro"/>
</dbReference>
<comment type="caution">
    <text evidence="3">The sequence shown here is derived from an EMBL/GenBank/DDBJ whole genome shotgun (WGS) entry which is preliminary data.</text>
</comment>
<feature type="compositionally biased region" description="Low complexity" evidence="1">
    <location>
        <begin position="140"/>
        <end position="159"/>
    </location>
</feature>
<organism evidence="3 4">
    <name type="scientific">Candidatus Ozemobacter sibiricus</name>
    <dbReference type="NCBI Taxonomy" id="2268124"/>
    <lineage>
        <taxon>Bacteria</taxon>
        <taxon>Candidatus Ozemobacteria</taxon>
        <taxon>Candidatus Ozemobacterales</taxon>
        <taxon>Candidatus Ozemobacteraceae</taxon>
        <taxon>Candidatus Ozemobacter</taxon>
    </lineage>
</organism>
<protein>
    <recommendedName>
        <fullName evidence="5">Lysine-specific metallo-endopeptidase domain-containing protein</fullName>
    </recommendedName>
</protein>
<dbReference type="SUPFAM" id="SSF55486">
    <property type="entry name" value="Metalloproteases ('zincins'), catalytic domain"/>
    <property type="match status" value="1"/>
</dbReference>
<keyword evidence="2" id="KW-0732">Signal</keyword>
<feature type="compositionally biased region" description="Acidic residues" evidence="1">
    <location>
        <begin position="62"/>
        <end position="76"/>
    </location>
</feature>
<evidence type="ECO:0000313" key="4">
    <source>
        <dbReference type="Proteomes" id="UP000252355"/>
    </source>
</evidence>
<feature type="region of interest" description="Disordered" evidence="1">
    <location>
        <begin position="35"/>
        <end position="91"/>
    </location>
</feature>
<dbReference type="Proteomes" id="UP000252355">
    <property type="component" value="Unassembled WGS sequence"/>
</dbReference>
<feature type="compositionally biased region" description="Low complexity" evidence="1">
    <location>
        <begin position="48"/>
        <end position="60"/>
    </location>
</feature>